<feature type="transmembrane region" description="Helical" evidence="1">
    <location>
        <begin position="79"/>
        <end position="98"/>
    </location>
</feature>
<keyword evidence="3" id="KW-1185">Reference proteome</keyword>
<keyword evidence="1" id="KW-1133">Transmembrane helix</keyword>
<dbReference type="RefSeq" id="WP_214624967.1">
    <property type="nucleotide sequence ID" value="NZ_JAHGAW010000012.1"/>
</dbReference>
<feature type="transmembrane region" description="Helical" evidence="1">
    <location>
        <begin position="194"/>
        <end position="216"/>
    </location>
</feature>
<evidence type="ECO:0000313" key="3">
    <source>
        <dbReference type="Proteomes" id="UP001138757"/>
    </source>
</evidence>
<feature type="transmembrane region" description="Helical" evidence="1">
    <location>
        <begin position="449"/>
        <end position="466"/>
    </location>
</feature>
<proteinExistence type="predicted"/>
<keyword evidence="1" id="KW-0472">Membrane</keyword>
<reference evidence="2" key="1">
    <citation type="submission" date="2021-05" db="EMBL/GenBank/DDBJ databases">
        <title>Genome of Sphingobium sp. strain.</title>
        <authorList>
            <person name="Fan R."/>
        </authorList>
    </citation>
    <scope>NUCLEOTIDE SEQUENCE</scope>
    <source>
        <strain evidence="2">H33</strain>
    </source>
</reference>
<organism evidence="2 3">
    <name type="scientific">Sphingobium nicotianae</name>
    <dbReference type="NCBI Taxonomy" id="2782607"/>
    <lineage>
        <taxon>Bacteria</taxon>
        <taxon>Pseudomonadati</taxon>
        <taxon>Pseudomonadota</taxon>
        <taxon>Alphaproteobacteria</taxon>
        <taxon>Sphingomonadales</taxon>
        <taxon>Sphingomonadaceae</taxon>
        <taxon>Sphingobium</taxon>
    </lineage>
</organism>
<sequence length="471" mass="50089">MIARPGSSGRGIWQVRLAAIIVLCACALSLAYWPGLVTYDSVRQYDQALSGAFDDWHPPMMEAIWRLAVPVWPSPAPMLLLQLGLYGAGFLAMIGWAARRGRPRLALGFALCALLPLGVALMGEVLKDCLMAGALLLAAALALPGIEGGRLPGRLVAVVLVLFAATLRFNAFAAGLPILLAAAGPVLRATWPRFGLTALASLLALLSAMPIANAALGAEKSDVELSLVIFDLAGITEHSGQNAFAPLGLADAPVAVHRCYTPVKWDSFSWWVDPICPLNFERVRQALHARGFGAYGLLARAIAQHPFAYAQHRLAHFNISTRFWVTDEVERPVQRVSAPNDWGFIVPQGNPADAIDATVLASNGTPLGWPCVWIALAGGILLVTHRLRSAGALWMLAGSAFLYGMGYGLFGVAAELRYYLWTLIAVALAIAIVFADLPALSGARRWSTLAIMLAPALLIALAALAARTGAL</sequence>
<comment type="caution">
    <text evidence="2">The sequence shown here is derived from an EMBL/GenBank/DDBJ whole genome shotgun (WGS) entry which is preliminary data.</text>
</comment>
<feature type="transmembrane region" description="Helical" evidence="1">
    <location>
        <begin position="105"/>
        <end position="123"/>
    </location>
</feature>
<keyword evidence="1" id="KW-0812">Transmembrane</keyword>
<feature type="transmembrane region" description="Helical" evidence="1">
    <location>
        <begin position="158"/>
        <end position="182"/>
    </location>
</feature>
<dbReference type="AlphaFoldDB" id="A0A9X1ISY3"/>
<dbReference type="Proteomes" id="UP001138757">
    <property type="component" value="Unassembled WGS sequence"/>
</dbReference>
<feature type="transmembrane region" description="Helical" evidence="1">
    <location>
        <begin position="418"/>
        <end position="437"/>
    </location>
</feature>
<accession>A0A9X1ISY3</accession>
<feature type="transmembrane region" description="Helical" evidence="1">
    <location>
        <begin position="392"/>
        <end position="412"/>
    </location>
</feature>
<feature type="transmembrane region" description="Helical" evidence="1">
    <location>
        <begin position="12"/>
        <end position="33"/>
    </location>
</feature>
<dbReference type="EMBL" id="JAHGAW010000012">
    <property type="protein sequence ID" value="MBT2188714.1"/>
    <property type="molecule type" value="Genomic_DNA"/>
</dbReference>
<feature type="transmembrane region" description="Helical" evidence="1">
    <location>
        <begin position="129"/>
        <end position="146"/>
    </location>
</feature>
<name>A0A9X1ISY3_9SPHN</name>
<evidence type="ECO:0000256" key="1">
    <source>
        <dbReference type="SAM" id="Phobius"/>
    </source>
</evidence>
<evidence type="ECO:0000313" key="2">
    <source>
        <dbReference type="EMBL" id="MBT2188714.1"/>
    </source>
</evidence>
<protein>
    <submittedName>
        <fullName evidence="2">Uncharacterized protein</fullName>
    </submittedName>
</protein>
<gene>
    <name evidence="2" type="ORF">KK488_17310</name>
</gene>